<dbReference type="Pfam" id="PF06283">
    <property type="entry name" value="ThuA"/>
    <property type="match status" value="1"/>
</dbReference>
<evidence type="ECO:0000256" key="1">
    <source>
        <dbReference type="ARBA" id="ARBA00022679"/>
    </source>
</evidence>
<dbReference type="EMBL" id="JAQMPX010000140">
    <property type="protein sequence ID" value="MDB9140544.1"/>
    <property type="molecule type" value="Genomic_DNA"/>
</dbReference>
<dbReference type="SUPFAM" id="SSF52317">
    <property type="entry name" value="Class I glutamine amidotransferase-like"/>
    <property type="match status" value="1"/>
</dbReference>
<evidence type="ECO:0000259" key="2">
    <source>
        <dbReference type="Pfam" id="PF00534"/>
    </source>
</evidence>
<feature type="domain" description="Glycosyl transferase family 1" evidence="2">
    <location>
        <begin position="214"/>
        <end position="385"/>
    </location>
</feature>
<dbReference type="PANTHER" id="PTHR46401:SF2">
    <property type="entry name" value="GLYCOSYLTRANSFERASE WBBK-RELATED"/>
    <property type="match status" value="1"/>
</dbReference>
<feature type="domain" description="Glycosyltransferase subfamily 4-like N-terminal" evidence="4">
    <location>
        <begin position="16"/>
        <end position="204"/>
    </location>
</feature>
<dbReference type="InterPro" id="IPR001296">
    <property type="entry name" value="Glyco_trans_1"/>
</dbReference>
<evidence type="ECO:0000313" key="6">
    <source>
        <dbReference type="EMBL" id="MDB9140544.1"/>
    </source>
</evidence>
<keyword evidence="5" id="KW-0328">Glycosyltransferase</keyword>
<evidence type="ECO:0000259" key="4">
    <source>
        <dbReference type="Pfam" id="PF13439"/>
    </source>
</evidence>
<proteinExistence type="predicted"/>
<name>A0A8D9P4E3_PARDI</name>
<dbReference type="AlphaFoldDB" id="A0A8D9P4E3"/>
<dbReference type="GO" id="GO:0009103">
    <property type="term" value="P:lipopolysaccharide biosynthetic process"/>
    <property type="evidence" value="ECO:0007669"/>
    <property type="project" value="TreeGrafter"/>
</dbReference>
<dbReference type="Pfam" id="PF13439">
    <property type="entry name" value="Glyco_transf_4"/>
    <property type="match status" value="1"/>
</dbReference>
<organism evidence="5 7">
    <name type="scientific">Parabacteroides distasonis</name>
    <dbReference type="NCBI Taxonomy" id="823"/>
    <lineage>
        <taxon>Bacteria</taxon>
        <taxon>Pseudomonadati</taxon>
        <taxon>Bacteroidota</taxon>
        <taxon>Bacteroidia</taxon>
        <taxon>Bacteroidales</taxon>
        <taxon>Tannerellaceae</taxon>
        <taxon>Parabacteroides</taxon>
    </lineage>
</organism>
<dbReference type="Gene3D" id="3.40.50.880">
    <property type="match status" value="1"/>
</dbReference>
<dbReference type="GeneID" id="93522984"/>
<feature type="domain" description="ThuA-like" evidence="3">
    <location>
        <begin position="416"/>
        <end position="664"/>
    </location>
</feature>
<accession>A0A8D9P4E3</accession>
<protein>
    <submittedName>
        <fullName evidence="5">Glycogen synthase</fullName>
        <ecNumber evidence="5">2.4.1.11</ecNumber>
    </submittedName>
    <submittedName>
        <fullName evidence="6">TIGR04157 family glycosyltransferase</fullName>
    </submittedName>
</protein>
<gene>
    <name evidence="5" type="ORF">ERS852380_03936</name>
    <name evidence="6" type="ORF">PN612_18810</name>
</gene>
<sequence length="690" mass="79263">MNLYIFHTSSEAAVYGIGTYIRELTTALRHSKIKVCVVNLRAHVPQMQMEETSDGIKRWYFPEPIEQMATDLLNDLYYKNIVYLLQLYIEDKSNLIFHLNANHSSKFAKELKKAFDCKIVLTIHYFDWCFKLLGNLTHFRQLCKTQETVQNREDIEYLKEEFQKEKETFDVVDHIICLSKKTMSVLQDDYKIKPDKITVVYNGLTDSKISVEKSALRKKYGISDAPIFLFAGRLDYIKGLKYALRAFKIVLKTHPECRFIIAGNGEFDVHLIECDDIYMNVIWTGLINKEKLYELYTIADMGIMPSFHEQCSYVAIEMMMHGLPIIGSTSTGLYEMIENNITGLHIPVMEYADKTEIDSSLLAEKMLYLLQHPIETKQMGQNGRRKYLNNYFIDIFRKNMLKMYESCWNRDEGKIKVLIVTGQSNHNWEVSHLAIKQILENSGLFTVNVAISPKTGKIMSNFDPDFSSYQLVILDYNGDRWPEKMEKSFLEFVKNGGGVVVYHAANNAFKDWEEYNRIIGFGGWGGREETAGPYIYRQDGYLKYDDKSSGCAGSHGCRHEFVLHCGNPEHPVTKGLPAAWLHAQDELYDRMRGTGIIKDVLFWGYSDPTTKGSGRDELVMFTVDYGKTRIFHTTLGHAGNSLDDNIAMQCAGFQVTLLRGAEWAATGQVTQPVPDNFPTETTISLRKNYK</sequence>
<dbReference type="InterPro" id="IPR029010">
    <property type="entry name" value="ThuA-like"/>
</dbReference>
<dbReference type="PANTHER" id="PTHR46401">
    <property type="entry name" value="GLYCOSYLTRANSFERASE WBBK-RELATED"/>
    <property type="match status" value="1"/>
</dbReference>
<dbReference type="CDD" id="cd03801">
    <property type="entry name" value="GT4_PimA-like"/>
    <property type="match status" value="1"/>
</dbReference>
<dbReference type="SUPFAM" id="SSF53756">
    <property type="entry name" value="UDP-Glycosyltransferase/glycogen phosphorylase"/>
    <property type="match status" value="1"/>
</dbReference>
<comment type="caution">
    <text evidence="5">The sequence shown here is derived from an EMBL/GenBank/DDBJ whole genome shotgun (WGS) entry which is preliminary data.</text>
</comment>
<dbReference type="InterPro" id="IPR026419">
    <property type="entry name" value="Glyco_rSAM_CFB"/>
</dbReference>
<dbReference type="Proteomes" id="UP001211522">
    <property type="component" value="Unassembled WGS sequence"/>
</dbReference>
<dbReference type="Proteomes" id="UP000095455">
    <property type="component" value="Unassembled WGS sequence"/>
</dbReference>
<dbReference type="GO" id="GO:0004373">
    <property type="term" value="F:alpha-1,4-glucan glucosyltransferase (UDP-glucose donor) activity"/>
    <property type="evidence" value="ECO:0007669"/>
    <property type="project" value="UniProtKB-EC"/>
</dbReference>
<evidence type="ECO:0000313" key="5">
    <source>
        <dbReference type="EMBL" id="CUP10896.1"/>
    </source>
</evidence>
<dbReference type="RefSeq" id="WP_081033169.1">
    <property type="nucleotide sequence ID" value="NZ_CABMKT010000001.1"/>
</dbReference>
<dbReference type="EC" id="2.4.1.11" evidence="5"/>
<evidence type="ECO:0000313" key="7">
    <source>
        <dbReference type="Proteomes" id="UP000095455"/>
    </source>
</evidence>
<dbReference type="Gene3D" id="3.40.50.2000">
    <property type="entry name" value="Glycogen Phosphorylase B"/>
    <property type="match status" value="2"/>
</dbReference>
<evidence type="ECO:0000259" key="3">
    <source>
        <dbReference type="Pfam" id="PF06283"/>
    </source>
</evidence>
<reference evidence="5 7" key="1">
    <citation type="submission" date="2015-09" db="EMBL/GenBank/DDBJ databases">
        <authorList>
            <consortium name="Pathogen Informatics"/>
        </authorList>
    </citation>
    <scope>NUCLEOTIDE SEQUENCE [LARGE SCALE GENOMIC DNA]</scope>
    <source>
        <strain evidence="5 7">2789STDY5608822</strain>
    </source>
</reference>
<dbReference type="InterPro" id="IPR028098">
    <property type="entry name" value="Glyco_trans_4-like_N"/>
</dbReference>
<dbReference type="NCBIfam" id="TIGR04157">
    <property type="entry name" value="glyco_rSAM_CFB"/>
    <property type="match status" value="1"/>
</dbReference>
<keyword evidence="1 5" id="KW-0808">Transferase</keyword>
<reference evidence="6" key="2">
    <citation type="submission" date="2023-01" db="EMBL/GenBank/DDBJ databases">
        <title>Human gut microbiome strain richness.</title>
        <authorList>
            <person name="Chen-Liaw A."/>
        </authorList>
    </citation>
    <scope>NUCLEOTIDE SEQUENCE</scope>
    <source>
        <strain evidence="6">D35st1_E5_D35t1_190705</strain>
    </source>
</reference>
<dbReference type="EMBL" id="CYYK01000017">
    <property type="protein sequence ID" value="CUP10896.1"/>
    <property type="molecule type" value="Genomic_DNA"/>
</dbReference>
<dbReference type="InterPro" id="IPR029062">
    <property type="entry name" value="Class_I_gatase-like"/>
</dbReference>
<dbReference type="Pfam" id="PF00534">
    <property type="entry name" value="Glycos_transf_1"/>
    <property type="match status" value="1"/>
</dbReference>